<reference evidence="2" key="1">
    <citation type="submission" date="2018-01" db="EMBL/GenBank/DDBJ databases">
        <title>An insight into the sialome of Amazonian anophelines.</title>
        <authorList>
            <person name="Ribeiro J.M."/>
            <person name="Scarpassa V."/>
            <person name="Calvo E."/>
        </authorList>
    </citation>
    <scope>NUCLEOTIDE SEQUENCE</scope>
</reference>
<dbReference type="AlphaFoldDB" id="A0A2M4D9T3"/>
<feature type="signal peptide" evidence="1">
    <location>
        <begin position="1"/>
        <end position="21"/>
    </location>
</feature>
<sequence>MQIVLLLLLRLLSAQWTRTHTEEPPQAHSCRLGGHTVATTTRTASTVPQNLFWRTHFEAEMVKRHSSVRKDGIRAAATEGHPVSSGTAADAAAAAASEGRARAFAERSIAPLDS</sequence>
<feature type="chain" id="PRO_5014643305" evidence="1">
    <location>
        <begin position="22"/>
        <end position="114"/>
    </location>
</feature>
<evidence type="ECO:0000313" key="2">
    <source>
        <dbReference type="EMBL" id="MBW74333.1"/>
    </source>
</evidence>
<protein>
    <submittedName>
        <fullName evidence="2">Putative secreted protein</fullName>
    </submittedName>
</protein>
<proteinExistence type="predicted"/>
<keyword evidence="1" id="KW-0732">Signal</keyword>
<dbReference type="EMBL" id="GGFL01010155">
    <property type="protein sequence ID" value="MBW74333.1"/>
    <property type="molecule type" value="Transcribed_RNA"/>
</dbReference>
<accession>A0A2M4D9T3</accession>
<evidence type="ECO:0000256" key="1">
    <source>
        <dbReference type="SAM" id="SignalP"/>
    </source>
</evidence>
<name>A0A2M4D9T3_ANODA</name>
<organism evidence="2">
    <name type="scientific">Anopheles darlingi</name>
    <name type="common">Mosquito</name>
    <dbReference type="NCBI Taxonomy" id="43151"/>
    <lineage>
        <taxon>Eukaryota</taxon>
        <taxon>Metazoa</taxon>
        <taxon>Ecdysozoa</taxon>
        <taxon>Arthropoda</taxon>
        <taxon>Hexapoda</taxon>
        <taxon>Insecta</taxon>
        <taxon>Pterygota</taxon>
        <taxon>Neoptera</taxon>
        <taxon>Endopterygota</taxon>
        <taxon>Diptera</taxon>
        <taxon>Nematocera</taxon>
        <taxon>Culicoidea</taxon>
        <taxon>Culicidae</taxon>
        <taxon>Anophelinae</taxon>
        <taxon>Anopheles</taxon>
    </lineage>
</organism>